<dbReference type="RefSeq" id="XP_018001943.1">
    <property type="nucleotide sequence ID" value="XM_018145715.1"/>
</dbReference>
<dbReference type="AlphaFoldDB" id="A0A0N1P276"/>
<dbReference type="VEuPathDB" id="FungiDB:AB675_5500"/>
<evidence type="ECO:0008006" key="4">
    <source>
        <dbReference type="Google" id="ProtNLM"/>
    </source>
</evidence>
<name>A0A0N1P276_9EURO</name>
<organism evidence="2 3">
    <name type="scientific">Cyphellophora attinorum</name>
    <dbReference type="NCBI Taxonomy" id="1664694"/>
    <lineage>
        <taxon>Eukaryota</taxon>
        <taxon>Fungi</taxon>
        <taxon>Dikarya</taxon>
        <taxon>Ascomycota</taxon>
        <taxon>Pezizomycotina</taxon>
        <taxon>Eurotiomycetes</taxon>
        <taxon>Chaetothyriomycetidae</taxon>
        <taxon>Chaetothyriales</taxon>
        <taxon>Cyphellophoraceae</taxon>
        <taxon>Cyphellophora</taxon>
    </lineage>
</organism>
<accession>A0A0N1P276</accession>
<feature type="transmembrane region" description="Helical" evidence="1">
    <location>
        <begin position="12"/>
        <end position="35"/>
    </location>
</feature>
<reference evidence="2 3" key="1">
    <citation type="submission" date="2015-06" db="EMBL/GenBank/DDBJ databases">
        <title>Draft genome of the ant-associated black yeast Phialophora attae CBS 131958.</title>
        <authorList>
            <person name="Moreno L.F."/>
            <person name="Stielow B.J."/>
            <person name="de Hoog S."/>
            <person name="Vicente V.A."/>
            <person name="Weiss V.A."/>
            <person name="de Vries M."/>
            <person name="Cruz L.M."/>
            <person name="Souza E.M."/>
        </authorList>
    </citation>
    <scope>NUCLEOTIDE SEQUENCE [LARGE SCALE GENOMIC DNA]</scope>
    <source>
        <strain evidence="2 3">CBS 131958</strain>
    </source>
</reference>
<evidence type="ECO:0000313" key="3">
    <source>
        <dbReference type="Proteomes" id="UP000038010"/>
    </source>
</evidence>
<keyword evidence="1" id="KW-1133">Transmembrane helix</keyword>
<protein>
    <recommendedName>
        <fullName evidence="4">Transmembrane protein</fullName>
    </recommendedName>
</protein>
<keyword evidence="3" id="KW-1185">Reference proteome</keyword>
<feature type="transmembrane region" description="Helical" evidence="1">
    <location>
        <begin position="55"/>
        <end position="75"/>
    </location>
</feature>
<proteinExistence type="predicted"/>
<sequence length="131" mass="14335">MADTNTILATWPYAWAYFYPTILLVNAILTFTPAAHAICEQGGFPQPRNEPLNTYVYLFAGCQLMLGLAVAILEYAGEWRAVSVILASATPMGVIGTSLSGMNGFDQAFWTHVVMFTIGTSASVSLVREYW</sequence>
<comment type="caution">
    <text evidence="2">The sequence shown here is derived from an EMBL/GenBank/DDBJ whole genome shotgun (WGS) entry which is preliminary data.</text>
</comment>
<evidence type="ECO:0000256" key="1">
    <source>
        <dbReference type="SAM" id="Phobius"/>
    </source>
</evidence>
<dbReference type="OrthoDB" id="4118836at2759"/>
<gene>
    <name evidence="2" type="ORF">AB675_5500</name>
</gene>
<keyword evidence="1" id="KW-0812">Transmembrane</keyword>
<evidence type="ECO:0000313" key="2">
    <source>
        <dbReference type="EMBL" id="KPI41980.1"/>
    </source>
</evidence>
<feature type="transmembrane region" description="Helical" evidence="1">
    <location>
        <begin position="82"/>
        <end position="102"/>
    </location>
</feature>
<feature type="transmembrane region" description="Helical" evidence="1">
    <location>
        <begin position="108"/>
        <end position="127"/>
    </location>
</feature>
<dbReference type="Proteomes" id="UP000038010">
    <property type="component" value="Unassembled WGS sequence"/>
</dbReference>
<dbReference type="GeneID" id="28737595"/>
<keyword evidence="1" id="KW-0472">Membrane</keyword>
<dbReference type="EMBL" id="LFJN01000008">
    <property type="protein sequence ID" value="KPI41980.1"/>
    <property type="molecule type" value="Genomic_DNA"/>
</dbReference>